<gene>
    <name evidence="9" type="ORF">P691DRAFT_673406</name>
</gene>
<dbReference type="GO" id="GO:1990573">
    <property type="term" value="P:potassium ion import across plasma membrane"/>
    <property type="evidence" value="ECO:0007669"/>
    <property type="project" value="TreeGrafter"/>
</dbReference>
<dbReference type="GO" id="GO:0005886">
    <property type="term" value="C:plasma membrane"/>
    <property type="evidence" value="ECO:0007669"/>
    <property type="project" value="TreeGrafter"/>
</dbReference>
<keyword evidence="4 8" id="KW-1133">Transmembrane helix</keyword>
<feature type="transmembrane region" description="Helical" evidence="8">
    <location>
        <begin position="600"/>
        <end position="621"/>
    </location>
</feature>
<protein>
    <submittedName>
        <fullName evidence="9">TrkH-domain-containing protein</fullName>
    </submittedName>
</protein>
<feature type="transmembrane region" description="Helical" evidence="8">
    <location>
        <begin position="723"/>
        <end position="746"/>
    </location>
</feature>
<feature type="compositionally biased region" description="Polar residues" evidence="7">
    <location>
        <begin position="875"/>
        <end position="886"/>
    </location>
</feature>
<evidence type="ECO:0000256" key="2">
    <source>
        <dbReference type="ARBA" id="ARBA00022448"/>
    </source>
</evidence>
<dbReference type="GO" id="GO:0030007">
    <property type="term" value="P:intracellular potassium ion homeostasis"/>
    <property type="evidence" value="ECO:0007669"/>
    <property type="project" value="TreeGrafter"/>
</dbReference>
<feature type="transmembrane region" description="Helical" evidence="8">
    <location>
        <begin position="80"/>
        <end position="104"/>
    </location>
</feature>
<dbReference type="OrthoDB" id="9999863at2759"/>
<keyword evidence="6 8" id="KW-0472">Membrane</keyword>
<feature type="transmembrane region" description="Helical" evidence="8">
    <location>
        <begin position="23"/>
        <end position="44"/>
    </location>
</feature>
<keyword evidence="2" id="KW-0813">Transport</keyword>
<dbReference type="InterPro" id="IPR003445">
    <property type="entry name" value="Cat_transpt"/>
</dbReference>
<reference evidence="9" key="1">
    <citation type="submission" date="2020-11" db="EMBL/GenBank/DDBJ databases">
        <authorList>
            <consortium name="DOE Joint Genome Institute"/>
            <person name="Ahrendt S."/>
            <person name="Riley R."/>
            <person name="Andreopoulos W."/>
            <person name="Labutti K."/>
            <person name="Pangilinan J."/>
            <person name="Ruiz-Duenas F.J."/>
            <person name="Barrasa J.M."/>
            <person name="Sanchez-Garcia M."/>
            <person name="Camarero S."/>
            <person name="Miyauchi S."/>
            <person name="Serrano A."/>
            <person name="Linde D."/>
            <person name="Babiker R."/>
            <person name="Drula E."/>
            <person name="Ayuso-Fernandez I."/>
            <person name="Pacheco R."/>
            <person name="Padilla G."/>
            <person name="Ferreira P."/>
            <person name="Barriuso J."/>
            <person name="Kellner H."/>
            <person name="Castanera R."/>
            <person name="Alfaro M."/>
            <person name="Ramirez L."/>
            <person name="Pisabarro A.G."/>
            <person name="Kuo A."/>
            <person name="Tritt A."/>
            <person name="Lipzen A."/>
            <person name="He G."/>
            <person name="Yan M."/>
            <person name="Ng V."/>
            <person name="Cullen D."/>
            <person name="Martin F."/>
            <person name="Rosso M.-N."/>
            <person name="Henrissat B."/>
            <person name="Hibbett D."/>
            <person name="Martinez A.T."/>
            <person name="Grigoriev I.V."/>
        </authorList>
    </citation>
    <scope>NUCLEOTIDE SEQUENCE</scope>
    <source>
        <strain evidence="9">MF-IS2</strain>
    </source>
</reference>
<feature type="compositionally biased region" description="Basic and acidic residues" evidence="7">
    <location>
        <begin position="830"/>
        <end position="846"/>
    </location>
</feature>
<evidence type="ECO:0000256" key="4">
    <source>
        <dbReference type="ARBA" id="ARBA00022989"/>
    </source>
</evidence>
<feature type="transmembrane region" description="Helical" evidence="8">
    <location>
        <begin position="500"/>
        <end position="533"/>
    </location>
</feature>
<feature type="transmembrane region" description="Helical" evidence="8">
    <location>
        <begin position="56"/>
        <end position="74"/>
    </location>
</feature>
<organism evidence="9 10">
    <name type="scientific">Macrolepiota fuliginosa MF-IS2</name>
    <dbReference type="NCBI Taxonomy" id="1400762"/>
    <lineage>
        <taxon>Eukaryota</taxon>
        <taxon>Fungi</taxon>
        <taxon>Dikarya</taxon>
        <taxon>Basidiomycota</taxon>
        <taxon>Agaricomycotina</taxon>
        <taxon>Agaricomycetes</taxon>
        <taxon>Agaricomycetidae</taxon>
        <taxon>Agaricales</taxon>
        <taxon>Agaricineae</taxon>
        <taxon>Agaricaceae</taxon>
        <taxon>Macrolepiota</taxon>
    </lineage>
</organism>
<feature type="transmembrane region" description="Helical" evidence="8">
    <location>
        <begin position="427"/>
        <end position="447"/>
    </location>
</feature>
<feature type="transmembrane region" description="Helical" evidence="8">
    <location>
        <begin position="568"/>
        <end position="588"/>
    </location>
</feature>
<feature type="transmembrane region" description="Helical" evidence="8">
    <location>
        <begin position="694"/>
        <end position="711"/>
    </location>
</feature>
<dbReference type="AlphaFoldDB" id="A0A9P6C2N9"/>
<comment type="subcellular location">
    <subcellularLocation>
        <location evidence="1">Membrane</location>
        <topology evidence="1">Multi-pass membrane protein</topology>
    </subcellularLocation>
</comment>
<evidence type="ECO:0000256" key="1">
    <source>
        <dbReference type="ARBA" id="ARBA00004141"/>
    </source>
</evidence>
<keyword evidence="5" id="KW-0406">Ion transport</keyword>
<evidence type="ECO:0000256" key="8">
    <source>
        <dbReference type="SAM" id="Phobius"/>
    </source>
</evidence>
<name>A0A9P6C2N9_9AGAR</name>
<feature type="compositionally biased region" description="Basic and acidic residues" evidence="7">
    <location>
        <begin position="274"/>
        <end position="283"/>
    </location>
</feature>
<keyword evidence="10" id="KW-1185">Reference proteome</keyword>
<feature type="region of interest" description="Disordered" evidence="7">
    <location>
        <begin position="158"/>
        <end position="336"/>
    </location>
</feature>
<dbReference type="GO" id="GO:0140107">
    <property type="term" value="F:high-affinity potassium ion transmembrane transporter activity"/>
    <property type="evidence" value="ECO:0007669"/>
    <property type="project" value="TreeGrafter"/>
</dbReference>
<sequence>MADPPPPKWSTRLWSGVKNELNFYRIHLIYFTVTPLFFSGIFYASNGRYHVEYIDALFNCFSSMCVCGLTTVNLSELTPWQQGILFIQMQLGNPVFVSWFMVLVRRHYFAREFEHMLVSEIAKKALDTTLKGEEPKPEEHRPWPHRMAALLRPGKGLSVVAEEDSSEGSKTDRRDKHGIIRKLRPDMIRRMDDAPKLVNPSGWVTEGKAPSLRQAPTLRSRHSRAEEDTSGNPLGSPSMRPQERSPEMSRSGSGGGFPRQQTIEFAPTLQRPRGRPEQPRISESDSDSTSTDLPNQPTSDLRSVRRPSLGPHYTVNTMHTTHSEATHRSRRSAKNRGYGGFPMPLDLIGWAINKFFPRFKRRLSRTVTIPVTTSLVSTRVGQRAPAHGKPVPYISFDAIVGRNSAFHLLTNEQLEEIGGVEYRALNVLLWAVAGYLLGIQLITYTIIGPYMAMGRWKSALEPPNEVRPVANGWFSLFQVTSSFTNTGSSLVDQSMIPFQTAYVLIVFQVLLILGGNCAYVTCDSYCAYILWIITKMIPRDSRLNETLHFLLDHPRRCYTYLFPSHQTWFLLTVVLLLTFVDWSFFLLLDIGNSVIAAIPLHTRFAVGLFQAVAVRAAGFAIVPMNSIAPAVKVLYMVMMYISICAVRSTNVYEEQSLGIFKDNPEPEEEEFQPSGSSRMHIWSRYLAMHARRQLAFDMWWLFIAVFLICIIERHKLNNPDNYVWFNIFNIMFEVVSAYGTVGLSLGIPDQNYSLSGAFGPLSKLVICIVILRGRHRGLPVAIDRAILLPSELQNCAEADGPPVTETDARSHRTQRSHGTGAGYTNPTRYSRPDSMRGNDGGSEHFPRRSVRRGSSSTAGMDYEPTNTAADVWSHPASSLYESPVMS</sequence>
<accession>A0A9P6C2N9</accession>
<dbReference type="InterPro" id="IPR051143">
    <property type="entry name" value="TrkH_K-transport"/>
</dbReference>
<feature type="compositionally biased region" description="Polar residues" evidence="7">
    <location>
        <begin position="852"/>
        <end position="868"/>
    </location>
</feature>
<proteinExistence type="predicted"/>
<evidence type="ECO:0000256" key="7">
    <source>
        <dbReference type="SAM" id="MobiDB-lite"/>
    </source>
</evidence>
<evidence type="ECO:0000313" key="9">
    <source>
        <dbReference type="EMBL" id="KAF9446528.1"/>
    </source>
</evidence>
<feature type="transmembrane region" description="Helical" evidence="8">
    <location>
        <begin position="633"/>
        <end position="652"/>
    </location>
</feature>
<dbReference type="Pfam" id="PF02386">
    <property type="entry name" value="TrkH"/>
    <property type="match status" value="1"/>
</dbReference>
<evidence type="ECO:0000256" key="5">
    <source>
        <dbReference type="ARBA" id="ARBA00023065"/>
    </source>
</evidence>
<evidence type="ECO:0000256" key="6">
    <source>
        <dbReference type="ARBA" id="ARBA00023136"/>
    </source>
</evidence>
<evidence type="ECO:0000313" key="10">
    <source>
        <dbReference type="Proteomes" id="UP000807342"/>
    </source>
</evidence>
<feature type="region of interest" description="Disordered" evidence="7">
    <location>
        <begin position="797"/>
        <end position="886"/>
    </location>
</feature>
<feature type="compositionally biased region" description="Basic and acidic residues" evidence="7">
    <location>
        <begin position="167"/>
        <end position="195"/>
    </location>
</feature>
<evidence type="ECO:0000256" key="3">
    <source>
        <dbReference type="ARBA" id="ARBA00022692"/>
    </source>
</evidence>
<comment type="caution">
    <text evidence="9">The sequence shown here is derived from an EMBL/GenBank/DDBJ whole genome shotgun (WGS) entry which is preliminary data.</text>
</comment>
<keyword evidence="3 8" id="KW-0812">Transmembrane</keyword>
<dbReference type="PANTHER" id="PTHR31064:SF30">
    <property type="entry name" value="HIGH-AFFINITY POTASSIUM TRANSPORT PROTEIN-RELATED"/>
    <property type="match status" value="1"/>
</dbReference>
<dbReference type="Proteomes" id="UP000807342">
    <property type="component" value="Unassembled WGS sequence"/>
</dbReference>
<dbReference type="PANTHER" id="PTHR31064">
    <property type="entry name" value="POTASSIUM TRANSPORT PROTEIN DDB_G0292412-RELATED"/>
    <property type="match status" value="1"/>
</dbReference>
<dbReference type="EMBL" id="MU151241">
    <property type="protein sequence ID" value="KAF9446528.1"/>
    <property type="molecule type" value="Genomic_DNA"/>
</dbReference>